<feature type="compositionally biased region" description="Basic residues" evidence="1">
    <location>
        <begin position="48"/>
        <end position="59"/>
    </location>
</feature>
<name>A0AAJ0DW56_9PEZI</name>
<evidence type="ECO:0000313" key="3">
    <source>
        <dbReference type="Proteomes" id="UP001240678"/>
    </source>
</evidence>
<dbReference type="AlphaFoldDB" id="A0AAJ0DW56"/>
<feature type="region of interest" description="Disordered" evidence="1">
    <location>
        <begin position="1"/>
        <end position="75"/>
    </location>
</feature>
<dbReference type="Proteomes" id="UP001240678">
    <property type="component" value="Unassembled WGS sequence"/>
</dbReference>
<proteinExistence type="predicted"/>
<feature type="compositionally biased region" description="Basic and acidic residues" evidence="1">
    <location>
        <begin position="28"/>
        <end position="47"/>
    </location>
</feature>
<comment type="caution">
    <text evidence="2">The sequence shown here is derived from an EMBL/GenBank/DDBJ whole genome shotgun (WGS) entry which is preliminary data.</text>
</comment>
<gene>
    <name evidence="2" type="ORF">CCOS01_12767</name>
</gene>
<keyword evidence="3" id="KW-1185">Reference proteome</keyword>
<organism evidence="2 3">
    <name type="scientific">Colletotrichum costaricense</name>
    <dbReference type="NCBI Taxonomy" id="1209916"/>
    <lineage>
        <taxon>Eukaryota</taxon>
        <taxon>Fungi</taxon>
        <taxon>Dikarya</taxon>
        <taxon>Ascomycota</taxon>
        <taxon>Pezizomycotina</taxon>
        <taxon>Sordariomycetes</taxon>
        <taxon>Hypocreomycetidae</taxon>
        <taxon>Glomerellales</taxon>
        <taxon>Glomerellaceae</taxon>
        <taxon>Colletotrichum</taxon>
        <taxon>Colletotrichum acutatum species complex</taxon>
    </lineage>
</organism>
<evidence type="ECO:0000256" key="1">
    <source>
        <dbReference type="SAM" id="MobiDB-lite"/>
    </source>
</evidence>
<dbReference type="GeneID" id="85344462"/>
<reference evidence="2 3" key="1">
    <citation type="submission" date="2016-10" db="EMBL/GenBank/DDBJ databases">
        <title>The genome sequence of Colletotrichum fioriniae PJ7.</title>
        <authorList>
            <person name="Baroncelli R."/>
        </authorList>
    </citation>
    <scope>NUCLEOTIDE SEQUENCE [LARGE SCALE GENOMIC DNA]</scope>
    <source>
        <strain evidence="2 3">IMI 309622</strain>
    </source>
</reference>
<accession>A0AAJ0DW56</accession>
<feature type="compositionally biased region" description="Pro residues" evidence="1">
    <location>
        <begin position="13"/>
        <end position="24"/>
    </location>
</feature>
<dbReference type="RefSeq" id="XP_060308963.1">
    <property type="nucleotide sequence ID" value="XM_060460915.1"/>
</dbReference>
<feature type="non-terminal residue" evidence="2">
    <location>
        <position position="1"/>
    </location>
</feature>
<protein>
    <submittedName>
        <fullName evidence="2">Uncharacterized protein</fullName>
    </submittedName>
</protein>
<dbReference type="EMBL" id="MOOE01000015">
    <property type="protein sequence ID" value="KAK1517218.1"/>
    <property type="molecule type" value="Genomic_DNA"/>
</dbReference>
<sequence length="75" mass="8188">EESGYVGGAFYDLPPPEPLGPYLPPDDTTLHHGREDPPRHGNRDATRHARHGRHGRHGHCPPGVPLGHGAPVRRV</sequence>
<evidence type="ECO:0000313" key="2">
    <source>
        <dbReference type="EMBL" id="KAK1517218.1"/>
    </source>
</evidence>